<evidence type="ECO:0000313" key="2">
    <source>
        <dbReference type="EMBL" id="KAF4084457.1"/>
    </source>
</evidence>
<organism evidence="2 3">
    <name type="scientific">Ameiurus melas</name>
    <name type="common">Black bullhead</name>
    <name type="synonym">Silurus melas</name>
    <dbReference type="NCBI Taxonomy" id="219545"/>
    <lineage>
        <taxon>Eukaryota</taxon>
        <taxon>Metazoa</taxon>
        <taxon>Chordata</taxon>
        <taxon>Craniata</taxon>
        <taxon>Vertebrata</taxon>
        <taxon>Euteleostomi</taxon>
        <taxon>Actinopterygii</taxon>
        <taxon>Neopterygii</taxon>
        <taxon>Teleostei</taxon>
        <taxon>Ostariophysi</taxon>
        <taxon>Siluriformes</taxon>
        <taxon>Ictaluridae</taxon>
        <taxon>Ameiurus</taxon>
    </lineage>
</organism>
<dbReference type="EMBL" id="JAAGNN010000010">
    <property type="protein sequence ID" value="KAF4084457.1"/>
    <property type="molecule type" value="Genomic_DNA"/>
</dbReference>
<name>A0A7J6AQR5_AMEME</name>
<comment type="caution">
    <text evidence="2">The sequence shown here is derived from an EMBL/GenBank/DDBJ whole genome shotgun (WGS) entry which is preliminary data.</text>
</comment>
<sequence length="128" mass="14303">MFRASKDRTMASQQWNDIKELTLTLAKEEKLDVGDFPGLLAGGAVGGARSSCVKGGFIPLFDVVLKLSPEMQEKLYRGVMKILPSVAWTGLDMLLERVIKDTKLKNTIVSFIKTFIEELLRKENGELK</sequence>
<dbReference type="AlphaFoldDB" id="A0A7J6AQR5"/>
<dbReference type="Proteomes" id="UP000593565">
    <property type="component" value="Unassembled WGS sequence"/>
</dbReference>
<dbReference type="PANTHER" id="PTHR31493:SF1">
    <property type="entry name" value="PROTEIN C19ORF12"/>
    <property type="match status" value="1"/>
</dbReference>
<dbReference type="PANTHER" id="PTHR31493">
    <property type="entry name" value="NAZO FAMILY MEMBER"/>
    <property type="match status" value="1"/>
</dbReference>
<keyword evidence="3" id="KW-1185">Reference proteome</keyword>
<proteinExistence type="inferred from homology"/>
<gene>
    <name evidence="2" type="ORF">AMELA_G00128980</name>
</gene>
<accession>A0A7J6AQR5</accession>
<comment type="similarity">
    <text evidence="1">Belongs to the C19orf12 family.</text>
</comment>
<protein>
    <submittedName>
        <fullName evidence="2">Uncharacterized protein</fullName>
    </submittedName>
</protein>
<evidence type="ECO:0000256" key="1">
    <source>
        <dbReference type="ARBA" id="ARBA00029457"/>
    </source>
</evidence>
<dbReference type="InterPro" id="IPR033369">
    <property type="entry name" value="C19orf12"/>
</dbReference>
<reference evidence="2 3" key="1">
    <citation type="submission" date="2020-02" db="EMBL/GenBank/DDBJ databases">
        <title>A chromosome-scale genome assembly of the black bullhead catfish (Ameiurus melas).</title>
        <authorList>
            <person name="Wen M."/>
            <person name="Zham M."/>
            <person name="Cabau C."/>
            <person name="Klopp C."/>
            <person name="Donnadieu C."/>
            <person name="Roques C."/>
            <person name="Bouchez O."/>
            <person name="Lampietro C."/>
            <person name="Jouanno E."/>
            <person name="Herpin A."/>
            <person name="Louis A."/>
            <person name="Berthelot C."/>
            <person name="Parey E."/>
            <person name="Roest-Crollius H."/>
            <person name="Braasch I."/>
            <person name="Postlethwait J."/>
            <person name="Robinson-Rechavi M."/>
            <person name="Echchiki A."/>
            <person name="Begum T."/>
            <person name="Montfort J."/>
            <person name="Schartl M."/>
            <person name="Bobe J."/>
            <person name="Guiguen Y."/>
        </authorList>
    </citation>
    <scope>NUCLEOTIDE SEQUENCE [LARGE SCALE GENOMIC DNA]</scope>
    <source>
        <strain evidence="2">M_S1</strain>
        <tissue evidence="2">Blood</tissue>
    </source>
</reference>
<evidence type="ECO:0000313" key="3">
    <source>
        <dbReference type="Proteomes" id="UP000593565"/>
    </source>
</evidence>